<keyword evidence="3" id="KW-0548">Nucleotidyltransferase</keyword>
<evidence type="ECO:0000313" key="10">
    <source>
        <dbReference type="Proteomes" id="UP000008672"/>
    </source>
</evidence>
<dbReference type="InterPro" id="IPR041373">
    <property type="entry name" value="RT_RNaseH"/>
</dbReference>
<dbReference type="PROSITE" id="PS50878">
    <property type="entry name" value="RT_POL"/>
    <property type="match status" value="1"/>
</dbReference>
<dbReference type="FunFam" id="3.10.20.370:FF:000001">
    <property type="entry name" value="Retrovirus-related Pol polyprotein from transposon 17.6-like protein"/>
    <property type="match status" value="1"/>
</dbReference>
<name>H3AL85_LATCH</name>
<dbReference type="InterPro" id="IPR043128">
    <property type="entry name" value="Rev_trsase/Diguanyl_cyclase"/>
</dbReference>
<dbReference type="GO" id="GO:0004519">
    <property type="term" value="F:endonuclease activity"/>
    <property type="evidence" value="ECO:0007669"/>
    <property type="project" value="UniProtKB-KW"/>
</dbReference>
<reference evidence="9" key="3">
    <citation type="submission" date="2025-09" db="UniProtKB">
        <authorList>
            <consortium name="Ensembl"/>
        </authorList>
    </citation>
    <scope>IDENTIFICATION</scope>
</reference>
<dbReference type="Pfam" id="PF17917">
    <property type="entry name" value="RT_RNaseH"/>
    <property type="match status" value="1"/>
</dbReference>
<dbReference type="PANTHER" id="PTHR37984:SF13">
    <property type="entry name" value="RIBONUCLEASE H"/>
    <property type="match status" value="1"/>
</dbReference>
<evidence type="ECO:0000256" key="1">
    <source>
        <dbReference type="ARBA" id="ARBA00010879"/>
    </source>
</evidence>
<keyword evidence="10" id="KW-1185">Reference proteome</keyword>
<evidence type="ECO:0000256" key="3">
    <source>
        <dbReference type="ARBA" id="ARBA00022695"/>
    </source>
</evidence>
<proteinExistence type="inferred from homology"/>
<evidence type="ECO:0000313" key="9">
    <source>
        <dbReference type="Ensembl" id="ENSLACP00000010406.1"/>
    </source>
</evidence>
<reference evidence="10" key="1">
    <citation type="submission" date="2011-08" db="EMBL/GenBank/DDBJ databases">
        <title>The draft genome of Latimeria chalumnae.</title>
        <authorList>
            <person name="Di Palma F."/>
            <person name="Alfoldi J."/>
            <person name="Johnson J."/>
            <person name="Berlin A."/>
            <person name="Gnerre S."/>
            <person name="Jaffe D."/>
            <person name="MacCallum I."/>
            <person name="Young S."/>
            <person name="Walker B.J."/>
            <person name="Lander E."/>
            <person name="Lindblad-Toh K."/>
        </authorList>
    </citation>
    <scope>NUCLEOTIDE SEQUENCE [LARGE SCALE GENOMIC DNA]</scope>
    <source>
        <strain evidence="10">Wild caught</strain>
    </source>
</reference>
<dbReference type="CDD" id="cd05481">
    <property type="entry name" value="retropepsin_like_LTR_1"/>
    <property type="match status" value="1"/>
</dbReference>
<dbReference type="EMBL" id="AFYH01176858">
    <property type="status" value="NOT_ANNOTATED_CDS"/>
    <property type="molecule type" value="Genomic_DNA"/>
</dbReference>
<dbReference type="SUPFAM" id="SSF56672">
    <property type="entry name" value="DNA/RNA polymerases"/>
    <property type="match status" value="1"/>
</dbReference>
<dbReference type="GeneTree" id="ENSGT01140000282569"/>
<reference evidence="9" key="2">
    <citation type="submission" date="2025-08" db="UniProtKB">
        <authorList>
            <consortium name="Ensembl"/>
        </authorList>
    </citation>
    <scope>IDENTIFICATION</scope>
</reference>
<protein>
    <recommendedName>
        <fullName evidence="8">Reverse transcriptase domain-containing protein</fullName>
    </recommendedName>
</protein>
<dbReference type="InParanoid" id="H3AL85"/>
<dbReference type="InterPro" id="IPR043502">
    <property type="entry name" value="DNA/RNA_pol_sf"/>
</dbReference>
<accession>H3AL85</accession>
<dbReference type="Gene3D" id="3.10.10.10">
    <property type="entry name" value="HIV Type 1 Reverse Transcriptase, subunit A, domain 1"/>
    <property type="match status" value="1"/>
</dbReference>
<dbReference type="eggNOG" id="KOG0017">
    <property type="taxonomic scope" value="Eukaryota"/>
</dbReference>
<evidence type="ECO:0000256" key="5">
    <source>
        <dbReference type="ARBA" id="ARBA00022759"/>
    </source>
</evidence>
<dbReference type="SUPFAM" id="SSF50630">
    <property type="entry name" value="Acid proteases"/>
    <property type="match status" value="1"/>
</dbReference>
<feature type="domain" description="Reverse transcriptase" evidence="8">
    <location>
        <begin position="273"/>
        <end position="446"/>
    </location>
</feature>
<dbReference type="InterPro" id="IPR000477">
    <property type="entry name" value="RT_dom"/>
</dbReference>
<keyword evidence="5" id="KW-0255">Endonuclease</keyword>
<comment type="similarity">
    <text evidence="1">Belongs to the beta type-B retroviral polymerase family. HERV class-II K(HML-2) pol subfamily.</text>
</comment>
<evidence type="ECO:0000256" key="7">
    <source>
        <dbReference type="ARBA" id="ARBA00022918"/>
    </source>
</evidence>
<evidence type="ECO:0000256" key="2">
    <source>
        <dbReference type="ARBA" id="ARBA00022679"/>
    </source>
</evidence>
<evidence type="ECO:0000256" key="4">
    <source>
        <dbReference type="ARBA" id="ARBA00022722"/>
    </source>
</evidence>
<evidence type="ECO:0000256" key="6">
    <source>
        <dbReference type="ARBA" id="ARBA00022801"/>
    </source>
</evidence>
<dbReference type="STRING" id="7897.ENSLACP00000010406"/>
<dbReference type="Gene3D" id="3.10.20.370">
    <property type="match status" value="1"/>
</dbReference>
<dbReference type="CDD" id="cd01647">
    <property type="entry name" value="RT_LTR"/>
    <property type="match status" value="1"/>
</dbReference>
<evidence type="ECO:0000259" key="8">
    <source>
        <dbReference type="PROSITE" id="PS50878"/>
    </source>
</evidence>
<dbReference type="Ensembl" id="ENSLACT00000010485.1">
    <property type="protein sequence ID" value="ENSLACP00000010406.1"/>
    <property type="gene ID" value="ENSLACG00000009168.1"/>
</dbReference>
<keyword evidence="6" id="KW-0378">Hydrolase</keyword>
<organism evidence="9 10">
    <name type="scientific">Latimeria chalumnae</name>
    <name type="common">Coelacanth</name>
    <dbReference type="NCBI Taxonomy" id="7897"/>
    <lineage>
        <taxon>Eukaryota</taxon>
        <taxon>Metazoa</taxon>
        <taxon>Chordata</taxon>
        <taxon>Craniata</taxon>
        <taxon>Vertebrata</taxon>
        <taxon>Euteleostomi</taxon>
        <taxon>Coelacanthiformes</taxon>
        <taxon>Coelacanthidae</taxon>
        <taxon>Latimeria</taxon>
    </lineage>
</organism>
<keyword evidence="7" id="KW-0695">RNA-directed DNA polymerase</keyword>
<dbReference type="InterPro" id="IPR050951">
    <property type="entry name" value="Retrovirus_Pol_polyprotein"/>
</dbReference>
<dbReference type="Gene3D" id="3.30.70.270">
    <property type="match status" value="2"/>
</dbReference>
<dbReference type="GO" id="GO:0016787">
    <property type="term" value="F:hydrolase activity"/>
    <property type="evidence" value="ECO:0007669"/>
    <property type="project" value="UniProtKB-KW"/>
</dbReference>
<dbReference type="GO" id="GO:0003964">
    <property type="term" value="F:RNA-directed DNA polymerase activity"/>
    <property type="evidence" value="ECO:0007669"/>
    <property type="project" value="UniProtKB-KW"/>
</dbReference>
<dbReference type="Proteomes" id="UP000008672">
    <property type="component" value="Unassembled WGS sequence"/>
</dbReference>
<dbReference type="HOGENOM" id="CLU_000384_9_9_1"/>
<dbReference type="FunFam" id="3.30.70.270:FF:000063">
    <property type="entry name" value="Zinc knuckle domaincontaining protein"/>
    <property type="match status" value="1"/>
</dbReference>
<dbReference type="Pfam" id="PF00078">
    <property type="entry name" value="RVT_1"/>
    <property type="match status" value="1"/>
</dbReference>
<dbReference type="AlphaFoldDB" id="H3AL85"/>
<sequence length="837" mass="94745">AFGKISEFDSSVEEWPQHAERLAQFFLANDIVDVGKKHAILLSVCGVKMYSLIRNLTAPPGEKTYDELVMLVRNHHNPPPSETVQRYKFNMCSRQAGEGVGALVAQLRGLSEHCNYGTTLEIDLMLNSVNVKMEIDTGASVSVIGEDMFQGERSLNIKPTKSILRTFTGEQIPVMGTVDVKVEYKGLPLLVVQGDRPALFGWNVHLLKSEHASMEALIGKYPTLTEDSLGTLKGVKGHFQVDPEAKPRFFKPRSIPYMLHEKVNAELERLQKEGIIEPVEFADWAAPIVPVLTADRKTVRICGDFKTTVNRIAKVNSYPLPRIEDLYAKLSGGKKFTKLDLKNVYLQIELEEDSKKFVTINTQRGLFQYNHLSFGMSSAPAIFQWVVDNLLQGIPYICTYLDDIIVLGREQNLNQVLERLSKVGMWLNMDKCTFMEAEVTYLGYHINAEGLQPVAEKACAIARAPEPTNVHELGSYLGLLNYYRRFIPNLSTRLAPLYKLLNKNVHFTWGPVQAQAFQLSKGLLQSYEVLIHYDPNKELILSCEASSYGLGPVLSHRLQDGTERPISFASQSLSPAKKCYLQLEKEVLAVVWGVKKFHVYLFGRHFIIKNDHKPLQGLLNEEKPVPVLAAGRIQHWALILSAHEQHSFQYKPGNNLGNEEALSRLPLPDMPGETPSPADVVGLLEFMDTSPIDVGCVKHWTDRDCWLSRVRSWPDSVGREEELCPYYSRREELSIQKFFGGARVVIPVQGRSRVVDMIHEAHPGIVREYVWWPKIDQDLENKDAVYVINFSNCSCWLKGVITRRTGPVSYLVELLDERVVCCHQDHLQTNQNHIKKE</sequence>
<keyword evidence="4" id="KW-0540">Nuclease</keyword>
<dbReference type="InterPro" id="IPR021109">
    <property type="entry name" value="Peptidase_aspartic_dom_sf"/>
</dbReference>
<dbReference type="PANTHER" id="PTHR37984">
    <property type="entry name" value="PROTEIN CBG26694"/>
    <property type="match status" value="1"/>
</dbReference>
<keyword evidence="2" id="KW-0808">Transferase</keyword>
<dbReference type="CDD" id="cd09274">
    <property type="entry name" value="RNase_HI_RT_Ty3"/>
    <property type="match status" value="1"/>
</dbReference>